<gene>
    <name evidence="6" type="ORF">HNR53_003286</name>
</gene>
<dbReference type="InterPro" id="IPR050572">
    <property type="entry name" value="Fe-S_Ferredoxin"/>
</dbReference>
<organism evidence="6 7">
    <name type="scientific">Bacillus benzoevorans</name>
    <dbReference type="NCBI Taxonomy" id="1456"/>
    <lineage>
        <taxon>Bacteria</taxon>
        <taxon>Bacillati</taxon>
        <taxon>Bacillota</taxon>
        <taxon>Bacilli</taxon>
        <taxon>Bacillales</taxon>
        <taxon>Bacillaceae</taxon>
        <taxon>Bacillus</taxon>
    </lineage>
</organism>
<dbReference type="Proteomes" id="UP000531594">
    <property type="component" value="Unassembled WGS sequence"/>
</dbReference>
<proteinExistence type="predicted"/>
<sequence>MDKVKEKVADMGLFSSWAESLDYEYEILPSCTRHKSHYSACSKCVAACEKSAITIRNRKPVIDHSQCVQCGECMAACPVQGIAGILPKRKIIQGQLIVSEDQFPTTIELLIFYQKGIRSIICEDESFFQLCQERIEQVNEMLQCLGESSFSVSVHSVAEKDVCSRRELLSLWKKDSKSLMKEMTPAKWRFNQNSLNLRRYYPNYQFTKIIIDVEKCTLCKVCQRICEKKCFHIGDEHFSLSIKDCTACRLCADICPEKAIIFEEQIIKTEEIHFPIYEIVCQACQHPFKTLREEDETCPACTKLHIFEQNGVKES</sequence>
<keyword evidence="3" id="KW-0408">Iron</keyword>
<dbReference type="PROSITE" id="PS51379">
    <property type="entry name" value="4FE4S_FER_2"/>
    <property type="match status" value="3"/>
</dbReference>
<keyword evidence="1" id="KW-0004">4Fe-4S</keyword>
<dbReference type="PROSITE" id="PS00198">
    <property type="entry name" value="4FE4S_FER_1"/>
    <property type="match status" value="3"/>
</dbReference>
<dbReference type="EMBL" id="JACHGK010000012">
    <property type="protein sequence ID" value="MBB6446626.1"/>
    <property type="molecule type" value="Genomic_DNA"/>
</dbReference>
<accession>A0A7X0HTR2</accession>
<feature type="domain" description="4Fe-4S ferredoxin-type" evidence="5">
    <location>
        <begin position="236"/>
        <end position="265"/>
    </location>
</feature>
<dbReference type="Pfam" id="PF12838">
    <property type="entry name" value="Fer4_7"/>
    <property type="match status" value="1"/>
</dbReference>
<dbReference type="PANTHER" id="PTHR43687">
    <property type="entry name" value="ADENYLYLSULFATE REDUCTASE, BETA SUBUNIT"/>
    <property type="match status" value="1"/>
</dbReference>
<dbReference type="RefSeq" id="WP_184527797.1">
    <property type="nucleotide sequence ID" value="NZ_JACHGK010000012.1"/>
</dbReference>
<dbReference type="InterPro" id="IPR017896">
    <property type="entry name" value="4Fe4S_Fe-S-bd"/>
</dbReference>
<keyword evidence="7" id="KW-1185">Reference proteome</keyword>
<dbReference type="PANTHER" id="PTHR43687:SF1">
    <property type="entry name" value="FERREDOXIN III"/>
    <property type="match status" value="1"/>
</dbReference>
<dbReference type="InterPro" id="IPR017900">
    <property type="entry name" value="4Fe4S_Fe_S_CS"/>
</dbReference>
<reference evidence="6 7" key="1">
    <citation type="submission" date="2020-08" db="EMBL/GenBank/DDBJ databases">
        <title>Genomic Encyclopedia of Type Strains, Phase IV (KMG-IV): sequencing the most valuable type-strain genomes for metagenomic binning, comparative biology and taxonomic classification.</title>
        <authorList>
            <person name="Goeker M."/>
        </authorList>
    </citation>
    <scope>NUCLEOTIDE SEQUENCE [LARGE SCALE GENOMIC DNA]</scope>
    <source>
        <strain evidence="6 7">DSM 5391</strain>
    </source>
</reference>
<evidence type="ECO:0000259" key="5">
    <source>
        <dbReference type="PROSITE" id="PS51379"/>
    </source>
</evidence>
<keyword evidence="2" id="KW-0479">Metal-binding</keyword>
<dbReference type="AlphaFoldDB" id="A0A7X0HTR2"/>
<comment type="caution">
    <text evidence="6">The sequence shown here is derived from an EMBL/GenBank/DDBJ whole genome shotgun (WGS) entry which is preliminary data.</text>
</comment>
<evidence type="ECO:0000256" key="3">
    <source>
        <dbReference type="ARBA" id="ARBA00023004"/>
    </source>
</evidence>
<evidence type="ECO:0000256" key="4">
    <source>
        <dbReference type="ARBA" id="ARBA00023014"/>
    </source>
</evidence>
<protein>
    <submittedName>
        <fullName evidence="6">MinD superfamily P-loop ATPase</fullName>
    </submittedName>
</protein>
<evidence type="ECO:0000256" key="1">
    <source>
        <dbReference type="ARBA" id="ARBA00022485"/>
    </source>
</evidence>
<feature type="domain" description="4Fe-4S ferredoxin-type" evidence="5">
    <location>
        <begin position="58"/>
        <end position="88"/>
    </location>
</feature>
<feature type="domain" description="4Fe-4S ferredoxin-type" evidence="5">
    <location>
        <begin position="207"/>
        <end position="235"/>
    </location>
</feature>
<name>A0A7X0HTR2_9BACI</name>
<evidence type="ECO:0000256" key="2">
    <source>
        <dbReference type="ARBA" id="ARBA00022723"/>
    </source>
</evidence>
<dbReference type="GO" id="GO:0046872">
    <property type="term" value="F:metal ion binding"/>
    <property type="evidence" value="ECO:0007669"/>
    <property type="project" value="UniProtKB-KW"/>
</dbReference>
<dbReference type="SUPFAM" id="SSF54862">
    <property type="entry name" value="4Fe-4S ferredoxins"/>
    <property type="match status" value="2"/>
</dbReference>
<evidence type="ECO:0000313" key="7">
    <source>
        <dbReference type="Proteomes" id="UP000531594"/>
    </source>
</evidence>
<evidence type="ECO:0000313" key="6">
    <source>
        <dbReference type="EMBL" id="MBB6446626.1"/>
    </source>
</evidence>
<keyword evidence="4" id="KW-0411">Iron-sulfur</keyword>
<dbReference type="Gene3D" id="3.30.70.20">
    <property type="match status" value="2"/>
</dbReference>
<dbReference type="GO" id="GO:0051539">
    <property type="term" value="F:4 iron, 4 sulfur cluster binding"/>
    <property type="evidence" value="ECO:0007669"/>
    <property type="project" value="UniProtKB-KW"/>
</dbReference>